<sequence>MTLSEGIVRVKLHQWGWRRGAAVVATVLLVVGVLAACGSEQEKSPQVETVTIAHKFGETQVPANPSRVVTVGWTDQDFVLPFGVVPVSTREFFEEYNNYPWVKAATDGKGVTTWGADEIDFEAIAAQKPDLIFAIYESVDEQTYDRLSQIAPTVIQSGDYPDEETPWDVQLITTGKALGKEDEAKELVATVQGKIDAARTANPEFEGKTLVVDFGPESGGHYLLPENDPRRSLFTALGFKTQDVDGDVSEEKLDLLDRDVLFVNGATKDQMLASPAFARLGVVGEDRTLYTTFESNLSGALTYSGPDALMYALDVLTPQLANALNGRPVADLSNA</sequence>
<dbReference type="Proteomes" id="UP000279306">
    <property type="component" value="Chromosome"/>
</dbReference>
<dbReference type="AlphaFoldDB" id="A0A3S4RQ17"/>
<keyword evidence="4" id="KW-0732">Signal</keyword>
<reference evidence="6 7" key="1">
    <citation type="submission" date="2018-12" db="EMBL/GenBank/DDBJ databases">
        <authorList>
            <consortium name="Pathogen Informatics"/>
        </authorList>
    </citation>
    <scope>NUCLEOTIDE SEQUENCE [LARGE SCALE GENOMIC DNA]</scope>
    <source>
        <strain evidence="6 7">NCTC10437</strain>
    </source>
</reference>
<dbReference type="STRING" id="1791.GCA_001049355_03820"/>
<evidence type="ECO:0000256" key="4">
    <source>
        <dbReference type="ARBA" id="ARBA00022729"/>
    </source>
</evidence>
<comment type="subcellular location">
    <subcellularLocation>
        <location evidence="1">Cell envelope</location>
    </subcellularLocation>
</comment>
<dbReference type="EMBL" id="LR134356">
    <property type="protein sequence ID" value="VEG55907.1"/>
    <property type="molecule type" value="Genomic_DNA"/>
</dbReference>
<gene>
    <name evidence="6" type="primary">yfiY_2</name>
    <name evidence="6" type="ORF">NCTC10437_03247</name>
</gene>
<evidence type="ECO:0000259" key="5">
    <source>
        <dbReference type="PROSITE" id="PS50983"/>
    </source>
</evidence>
<evidence type="ECO:0000313" key="6">
    <source>
        <dbReference type="EMBL" id="VEG55907.1"/>
    </source>
</evidence>
<evidence type="ECO:0000256" key="2">
    <source>
        <dbReference type="ARBA" id="ARBA00008814"/>
    </source>
</evidence>
<keyword evidence="3" id="KW-0813">Transport</keyword>
<evidence type="ECO:0000313" key="7">
    <source>
        <dbReference type="Proteomes" id="UP000279306"/>
    </source>
</evidence>
<name>A0A3S4RQ17_MYCAU</name>
<dbReference type="PROSITE" id="PS50983">
    <property type="entry name" value="FE_B12_PBP"/>
    <property type="match status" value="1"/>
</dbReference>
<dbReference type="PANTHER" id="PTHR30532">
    <property type="entry name" value="IRON III DICITRATE-BINDING PERIPLASMIC PROTEIN"/>
    <property type="match status" value="1"/>
</dbReference>
<dbReference type="InterPro" id="IPR002491">
    <property type="entry name" value="ABC_transptr_periplasmic_BD"/>
</dbReference>
<dbReference type="OrthoDB" id="1846031at2"/>
<keyword evidence="7" id="KW-1185">Reference proteome</keyword>
<dbReference type="InterPro" id="IPR051313">
    <property type="entry name" value="Bact_iron-sidero_bind"/>
</dbReference>
<dbReference type="KEGG" id="mauu:NCTC10437_03247"/>
<dbReference type="GO" id="GO:1901678">
    <property type="term" value="P:iron coordination entity transport"/>
    <property type="evidence" value="ECO:0007669"/>
    <property type="project" value="UniProtKB-ARBA"/>
</dbReference>
<keyword evidence="6" id="KW-0449">Lipoprotein</keyword>
<feature type="domain" description="Fe/B12 periplasmic-binding" evidence="5">
    <location>
        <begin position="67"/>
        <end position="324"/>
    </location>
</feature>
<evidence type="ECO:0000256" key="3">
    <source>
        <dbReference type="ARBA" id="ARBA00022448"/>
    </source>
</evidence>
<dbReference type="Gene3D" id="3.40.50.1980">
    <property type="entry name" value="Nitrogenase molybdenum iron protein domain"/>
    <property type="match status" value="2"/>
</dbReference>
<dbReference type="PANTHER" id="PTHR30532:SF24">
    <property type="entry name" value="FERRIC ENTEROBACTIN-BINDING PERIPLASMIC PROTEIN FEPB"/>
    <property type="match status" value="1"/>
</dbReference>
<accession>A0A3S4RQ17</accession>
<proteinExistence type="inferred from homology"/>
<evidence type="ECO:0000256" key="1">
    <source>
        <dbReference type="ARBA" id="ARBA00004196"/>
    </source>
</evidence>
<dbReference type="SUPFAM" id="SSF53807">
    <property type="entry name" value="Helical backbone' metal receptor"/>
    <property type="match status" value="1"/>
</dbReference>
<comment type="similarity">
    <text evidence="2">Belongs to the bacterial solute-binding protein 8 family.</text>
</comment>
<dbReference type="GO" id="GO:0030288">
    <property type="term" value="C:outer membrane-bounded periplasmic space"/>
    <property type="evidence" value="ECO:0007669"/>
    <property type="project" value="TreeGrafter"/>
</dbReference>
<protein>
    <submittedName>
        <fullName evidence="6">Periplasmic iron-transport lipoprotein</fullName>
    </submittedName>
</protein>
<dbReference type="Pfam" id="PF01497">
    <property type="entry name" value="Peripla_BP_2"/>
    <property type="match status" value="1"/>
</dbReference>
<organism evidence="6 7">
    <name type="scientific">Mycolicibacterium aurum</name>
    <name type="common">Mycobacterium aurum</name>
    <dbReference type="NCBI Taxonomy" id="1791"/>
    <lineage>
        <taxon>Bacteria</taxon>
        <taxon>Bacillati</taxon>
        <taxon>Actinomycetota</taxon>
        <taxon>Actinomycetes</taxon>
        <taxon>Mycobacteriales</taxon>
        <taxon>Mycobacteriaceae</taxon>
        <taxon>Mycolicibacterium</taxon>
    </lineage>
</organism>